<dbReference type="PANTHER" id="PTHR24414">
    <property type="entry name" value="F-BOX/KELCH-REPEAT PROTEIN SKIP4"/>
    <property type="match status" value="1"/>
</dbReference>
<evidence type="ECO:0000259" key="1">
    <source>
        <dbReference type="Pfam" id="PF00646"/>
    </source>
</evidence>
<organism evidence="3 4">
    <name type="scientific">Brassica oleracea var. oleracea</name>
    <dbReference type="NCBI Taxonomy" id="109376"/>
    <lineage>
        <taxon>Eukaryota</taxon>
        <taxon>Viridiplantae</taxon>
        <taxon>Streptophyta</taxon>
        <taxon>Embryophyta</taxon>
        <taxon>Tracheophyta</taxon>
        <taxon>Spermatophyta</taxon>
        <taxon>Magnoliopsida</taxon>
        <taxon>eudicotyledons</taxon>
        <taxon>Gunneridae</taxon>
        <taxon>Pentapetalae</taxon>
        <taxon>rosids</taxon>
        <taxon>malvids</taxon>
        <taxon>Brassicales</taxon>
        <taxon>Brassicaceae</taxon>
        <taxon>Brassiceae</taxon>
        <taxon>Brassica</taxon>
    </lineage>
</organism>
<dbReference type="Gene3D" id="2.120.10.80">
    <property type="entry name" value="Kelch-type beta propeller"/>
    <property type="match status" value="1"/>
</dbReference>
<dbReference type="Proteomes" id="UP000032141">
    <property type="component" value="Chromosome C6"/>
</dbReference>
<feature type="domain" description="FKB95-like N-terminal Kelch" evidence="2">
    <location>
        <begin position="65"/>
        <end position="170"/>
    </location>
</feature>
<dbReference type="HOGENOM" id="CLU_032521_1_2_1"/>
<dbReference type="SUPFAM" id="SSF117281">
    <property type="entry name" value="Kelch motif"/>
    <property type="match status" value="1"/>
</dbReference>
<dbReference type="InterPro" id="IPR015915">
    <property type="entry name" value="Kelch-typ_b-propeller"/>
</dbReference>
<evidence type="ECO:0000259" key="2">
    <source>
        <dbReference type="Pfam" id="PF25210"/>
    </source>
</evidence>
<proteinExistence type="predicted"/>
<dbReference type="EnsemblPlants" id="Bo6g098840.1">
    <property type="protein sequence ID" value="Bo6g098840.1"/>
    <property type="gene ID" value="Bo6g098840"/>
</dbReference>
<sequence length="273" mass="31582">MADILARVRICNYPRVSLVSKSFRSLVSSPGIYARRSSLGCTEHYLYVVLYNWANRVDRLYTLHRNSSHLVLIPAWRPEMPPYESFVDVGSRIYVFSRIKSYIIDCTSHTVQHLPRMPFPMSALLADIIGGRIYVSGYHGTDQKSHGILVFDTETQTWESPMTVPRMQIRGGCWWELNAYDPEHKCWQVVKGVEDLMAEMRRVVCFWAMAMTNYAGKLVLFFRKQESTREICFAEISLERRKGGQIWGKVDQWSDHALIAGSFRIMKSLDVVL</sequence>
<reference evidence="3" key="2">
    <citation type="submission" date="2015-03" db="UniProtKB">
        <authorList>
            <consortium name="EnsemblPlants"/>
        </authorList>
    </citation>
    <scope>IDENTIFICATION</scope>
</reference>
<dbReference type="InterPro" id="IPR057499">
    <property type="entry name" value="Kelch_FKB95"/>
</dbReference>
<dbReference type="Gramene" id="Bo6g098840.1">
    <property type="protein sequence ID" value="Bo6g098840.1"/>
    <property type="gene ID" value="Bo6g098840"/>
</dbReference>
<dbReference type="InterPro" id="IPR050354">
    <property type="entry name" value="F-box/kelch-repeat_ARATH"/>
</dbReference>
<evidence type="ECO:0008006" key="5">
    <source>
        <dbReference type="Google" id="ProtNLM"/>
    </source>
</evidence>
<accession>A0A0D3CY28</accession>
<feature type="domain" description="F-box" evidence="1">
    <location>
        <begin position="3"/>
        <end position="33"/>
    </location>
</feature>
<evidence type="ECO:0000313" key="4">
    <source>
        <dbReference type="Proteomes" id="UP000032141"/>
    </source>
</evidence>
<dbReference type="Pfam" id="PF00646">
    <property type="entry name" value="F-box"/>
    <property type="match status" value="1"/>
</dbReference>
<evidence type="ECO:0000313" key="3">
    <source>
        <dbReference type="EnsemblPlants" id="Bo6g098840.1"/>
    </source>
</evidence>
<dbReference type="InterPro" id="IPR001810">
    <property type="entry name" value="F-box_dom"/>
</dbReference>
<dbReference type="Pfam" id="PF25210">
    <property type="entry name" value="Kelch_FKB95"/>
    <property type="match status" value="2"/>
</dbReference>
<dbReference type="eggNOG" id="KOG1072">
    <property type="taxonomic scope" value="Eukaryota"/>
</dbReference>
<name>A0A0D3CY28_BRAOL</name>
<dbReference type="AlphaFoldDB" id="A0A0D3CY28"/>
<dbReference type="PANTHER" id="PTHR24414:SF141">
    <property type="entry name" value="GENOME ASSEMBLY, CHROMOSOME: A07"/>
    <property type="match status" value="1"/>
</dbReference>
<feature type="domain" description="FKB95-like N-terminal Kelch" evidence="2">
    <location>
        <begin position="176"/>
        <end position="257"/>
    </location>
</feature>
<reference evidence="3 4" key="1">
    <citation type="journal article" date="2014" name="Genome Biol.">
        <title>Transcriptome and methylome profiling reveals relics of genome dominance in the mesopolyploid Brassica oleracea.</title>
        <authorList>
            <person name="Parkin I.A."/>
            <person name="Koh C."/>
            <person name="Tang H."/>
            <person name="Robinson S.J."/>
            <person name="Kagale S."/>
            <person name="Clarke W.E."/>
            <person name="Town C.D."/>
            <person name="Nixon J."/>
            <person name="Krishnakumar V."/>
            <person name="Bidwell S.L."/>
            <person name="Denoeud F."/>
            <person name="Belcram H."/>
            <person name="Links M.G."/>
            <person name="Just J."/>
            <person name="Clarke C."/>
            <person name="Bender T."/>
            <person name="Huebert T."/>
            <person name="Mason A.S."/>
            <person name="Pires J.C."/>
            <person name="Barker G."/>
            <person name="Moore J."/>
            <person name="Walley P.G."/>
            <person name="Manoli S."/>
            <person name="Batley J."/>
            <person name="Edwards D."/>
            <person name="Nelson M.N."/>
            <person name="Wang X."/>
            <person name="Paterson A.H."/>
            <person name="King G."/>
            <person name="Bancroft I."/>
            <person name="Chalhoub B."/>
            <person name="Sharpe A.G."/>
        </authorList>
    </citation>
    <scope>NUCLEOTIDE SEQUENCE</scope>
    <source>
        <strain evidence="3 4">cv. TO1000</strain>
    </source>
</reference>
<protein>
    <recommendedName>
        <fullName evidence="5">F-box domain-containing protein</fullName>
    </recommendedName>
</protein>
<keyword evidence="4" id="KW-1185">Reference proteome</keyword>